<organism evidence="3 4">
    <name type="scientific">Phyllosticta citricarpa</name>
    <dbReference type="NCBI Taxonomy" id="55181"/>
    <lineage>
        <taxon>Eukaryota</taxon>
        <taxon>Fungi</taxon>
        <taxon>Dikarya</taxon>
        <taxon>Ascomycota</taxon>
        <taxon>Pezizomycotina</taxon>
        <taxon>Dothideomycetes</taxon>
        <taxon>Dothideomycetes incertae sedis</taxon>
        <taxon>Botryosphaeriales</taxon>
        <taxon>Phyllostictaceae</taxon>
        <taxon>Phyllosticta</taxon>
    </lineage>
</organism>
<feature type="domain" description="NADP-dependent oxidoreductase" evidence="2">
    <location>
        <begin position="24"/>
        <end position="305"/>
    </location>
</feature>
<dbReference type="SUPFAM" id="SSF51430">
    <property type="entry name" value="NAD(P)-linked oxidoreductase"/>
    <property type="match status" value="1"/>
</dbReference>
<dbReference type="PANTHER" id="PTHR43364:SF4">
    <property type="entry name" value="NAD(P)-LINKED OXIDOREDUCTASE SUPERFAMILY PROTEIN"/>
    <property type="match status" value="1"/>
</dbReference>
<reference evidence="3 4" key="1">
    <citation type="submission" date="2024-04" db="EMBL/GenBank/DDBJ databases">
        <title>Phyllosticta paracitricarpa is synonymous to the EU quarantine fungus P. citricarpa based on phylogenomic analyses.</title>
        <authorList>
            <consortium name="Lawrence Berkeley National Laboratory"/>
            <person name="Van Ingen-Buijs V.A."/>
            <person name="Van Westerhoven A.C."/>
            <person name="Haridas S."/>
            <person name="Skiadas P."/>
            <person name="Martin F."/>
            <person name="Groenewald J.Z."/>
            <person name="Crous P.W."/>
            <person name="Seidl M.F."/>
        </authorList>
    </citation>
    <scope>NUCLEOTIDE SEQUENCE [LARGE SCALE GENOMIC DNA]</scope>
    <source>
        <strain evidence="3 4">CBS 122670</strain>
    </source>
</reference>
<dbReference type="InterPro" id="IPR050523">
    <property type="entry name" value="AKR_Detox_Biosynth"/>
</dbReference>
<dbReference type="Pfam" id="PF00248">
    <property type="entry name" value="Aldo_ket_red"/>
    <property type="match status" value="1"/>
</dbReference>
<evidence type="ECO:0000259" key="2">
    <source>
        <dbReference type="Pfam" id="PF00248"/>
    </source>
</evidence>
<accession>A0ABR1M279</accession>
<dbReference type="CDD" id="cd19075">
    <property type="entry name" value="AKR_AKR7A1-5"/>
    <property type="match status" value="1"/>
</dbReference>
<comment type="caution">
    <text evidence="3">The sequence shown here is derived from an EMBL/GenBank/DDBJ whole genome shotgun (WGS) entry which is preliminary data.</text>
</comment>
<gene>
    <name evidence="3" type="ORF">IWX46DRAFT_634628</name>
</gene>
<dbReference type="InterPro" id="IPR036812">
    <property type="entry name" value="NAD(P)_OxRdtase_dom_sf"/>
</dbReference>
<evidence type="ECO:0000313" key="3">
    <source>
        <dbReference type="EMBL" id="KAK7541585.1"/>
    </source>
</evidence>
<evidence type="ECO:0000256" key="1">
    <source>
        <dbReference type="ARBA" id="ARBA00023002"/>
    </source>
</evidence>
<dbReference type="Gene3D" id="3.20.20.100">
    <property type="entry name" value="NADP-dependent oxidoreductase domain"/>
    <property type="match status" value="1"/>
</dbReference>
<dbReference type="Proteomes" id="UP001365128">
    <property type="component" value="Unassembled WGS sequence"/>
</dbReference>
<name>A0ABR1M279_9PEZI</name>
<dbReference type="PANTHER" id="PTHR43364">
    <property type="entry name" value="NADH-SPECIFIC METHYLGLYOXAL REDUCTASE-RELATED"/>
    <property type="match status" value="1"/>
</dbReference>
<protein>
    <submittedName>
        <fullName evidence="3">Aflatoxin B1 aldehyde reductase</fullName>
    </submittedName>
</protein>
<dbReference type="InterPro" id="IPR023210">
    <property type="entry name" value="NADP_OxRdtase_dom"/>
</dbReference>
<dbReference type="EMBL" id="JBBPDW010000024">
    <property type="protein sequence ID" value="KAK7541585.1"/>
    <property type="molecule type" value="Genomic_DNA"/>
</dbReference>
<proteinExistence type="predicted"/>
<keyword evidence="4" id="KW-1185">Reference proteome</keyword>
<keyword evidence="1" id="KW-0560">Oxidoreductase</keyword>
<evidence type="ECO:0000313" key="4">
    <source>
        <dbReference type="Proteomes" id="UP001365128"/>
    </source>
</evidence>
<sequence length="333" mass="37402">MPFVVQRPKPRSSGARLTSLEAYTECLDRFQSQGYNEIDTARVHVGGKQESFTAAAKWKERGLALATKCYPVEPGLHKRENITASLTKSLGELQMDCVDIFNLHAADRSVPFAETLEAVNDLHKQGKFVQLSLSNFTAFEVAEVVMTCKANGEVRPTIYQAMYNVFTRSIEAELIPACRRYALDIVVYNPLAGGIVSEKYKSSDVPDSGRFSESVGRMGANCRSRYFKDATWDALRIIEPVVQKHNLTLLETAFRWVVHHSALNMKNGNDGVIVGISSLEQLKENLRDLKKVLLSDEVARALDEAWFVTHPTTANYWHLDLKYTYDTVKALFG</sequence>